<dbReference type="Proteomes" id="UP000887565">
    <property type="component" value="Unplaced"/>
</dbReference>
<protein>
    <submittedName>
        <fullName evidence="3">Cleavage/polyadenylation specificity factor A subunit C-terminal domain-containing protein</fullName>
    </submittedName>
</protein>
<evidence type="ECO:0000313" key="3">
    <source>
        <dbReference type="WBParaSite" id="nRc.2.0.1.t44406-RA"/>
    </source>
</evidence>
<evidence type="ECO:0000259" key="1">
    <source>
        <dbReference type="Pfam" id="PF03178"/>
    </source>
</evidence>
<feature type="domain" description="RSE1/DDB1/CPSF1 C-terminal" evidence="1">
    <location>
        <begin position="1"/>
        <end position="227"/>
    </location>
</feature>
<dbReference type="WBParaSite" id="nRc.2.0.1.t44406-RA">
    <property type="protein sequence ID" value="nRc.2.0.1.t44406-RA"/>
    <property type="gene ID" value="nRc.2.0.1.g44406"/>
</dbReference>
<evidence type="ECO:0000313" key="2">
    <source>
        <dbReference type="Proteomes" id="UP000887565"/>
    </source>
</evidence>
<proteinExistence type="predicted"/>
<dbReference type="OMA" id="HIAWFAT"/>
<dbReference type="Gene3D" id="1.10.150.910">
    <property type="match status" value="1"/>
</dbReference>
<dbReference type="GO" id="GO:0005634">
    <property type="term" value="C:nucleus"/>
    <property type="evidence" value="ECO:0007669"/>
    <property type="project" value="InterPro"/>
</dbReference>
<dbReference type="Pfam" id="PF03178">
    <property type="entry name" value="CPSF_A"/>
    <property type="match status" value="1"/>
</dbReference>
<dbReference type="InterPro" id="IPR050358">
    <property type="entry name" value="RSE1/DDB1/CFT1"/>
</dbReference>
<reference evidence="3" key="1">
    <citation type="submission" date="2022-11" db="UniProtKB">
        <authorList>
            <consortium name="WormBaseParasite"/>
        </authorList>
    </citation>
    <scope>IDENTIFICATION</scope>
</reference>
<dbReference type="AlphaFoldDB" id="A0A915L1Q3"/>
<sequence>MGQKVYIWSFKDNDLVGISFLDLQIYIHQMISIRNLTLVGDVFRSVCLLRYQEDCKALSLASRDPRHMEVYAVEFMVDNNQLGFLASDADGNIHMFSYQPEAKESFGGQRLVKRADINVGTRINSFVRLRCHVGDPPVERKLEAAYRHVVYFGTTDGSFGSLLPLPEKNYRRLLMLQSVLVSHLEHAAGLNPRSYRVVRQAGYISSGSCLMNAQKNILDGDLLTEYLRLSATERYEIAKRIGTTREQLLDDLLEISRSITQY</sequence>
<dbReference type="Gene3D" id="2.130.10.10">
    <property type="entry name" value="YVTN repeat-like/Quinoprotein amine dehydrogenase"/>
    <property type="match status" value="1"/>
</dbReference>
<dbReference type="InterPro" id="IPR004871">
    <property type="entry name" value="RSE1/DDB1/CPSF1_C"/>
</dbReference>
<dbReference type="PANTHER" id="PTHR10644">
    <property type="entry name" value="DNA REPAIR/RNA PROCESSING CPSF FAMILY"/>
    <property type="match status" value="1"/>
</dbReference>
<keyword evidence="2" id="KW-1185">Reference proteome</keyword>
<accession>A0A915L1Q3</accession>
<organism evidence="2 3">
    <name type="scientific">Romanomermis culicivorax</name>
    <name type="common">Nematode worm</name>
    <dbReference type="NCBI Taxonomy" id="13658"/>
    <lineage>
        <taxon>Eukaryota</taxon>
        <taxon>Metazoa</taxon>
        <taxon>Ecdysozoa</taxon>
        <taxon>Nematoda</taxon>
        <taxon>Enoplea</taxon>
        <taxon>Dorylaimia</taxon>
        <taxon>Mermithida</taxon>
        <taxon>Mermithoidea</taxon>
        <taxon>Mermithidae</taxon>
        <taxon>Romanomermis</taxon>
    </lineage>
</organism>
<name>A0A915L1Q3_ROMCU</name>
<dbReference type="InterPro" id="IPR015943">
    <property type="entry name" value="WD40/YVTN_repeat-like_dom_sf"/>
</dbReference>
<dbReference type="GO" id="GO:0003676">
    <property type="term" value="F:nucleic acid binding"/>
    <property type="evidence" value="ECO:0007669"/>
    <property type="project" value="InterPro"/>
</dbReference>